<evidence type="ECO:0000313" key="1">
    <source>
        <dbReference type="EMBL" id="CAE7327144.1"/>
    </source>
</evidence>
<name>A0A812PA50_9DINO</name>
<proteinExistence type="predicted"/>
<reference evidence="1" key="1">
    <citation type="submission" date="2021-02" db="EMBL/GenBank/DDBJ databases">
        <authorList>
            <person name="Dougan E. K."/>
            <person name="Rhodes N."/>
            <person name="Thang M."/>
            <person name="Chan C."/>
        </authorList>
    </citation>
    <scope>NUCLEOTIDE SEQUENCE</scope>
</reference>
<accession>A0A812PA50</accession>
<protein>
    <submittedName>
        <fullName evidence="1">Uncharacterized protein</fullName>
    </submittedName>
</protein>
<evidence type="ECO:0000313" key="2">
    <source>
        <dbReference type="Proteomes" id="UP000604046"/>
    </source>
</evidence>
<dbReference type="AlphaFoldDB" id="A0A812PA50"/>
<organism evidence="1 2">
    <name type="scientific">Symbiodinium natans</name>
    <dbReference type="NCBI Taxonomy" id="878477"/>
    <lineage>
        <taxon>Eukaryota</taxon>
        <taxon>Sar</taxon>
        <taxon>Alveolata</taxon>
        <taxon>Dinophyceae</taxon>
        <taxon>Suessiales</taxon>
        <taxon>Symbiodiniaceae</taxon>
        <taxon>Symbiodinium</taxon>
    </lineage>
</organism>
<gene>
    <name evidence="1" type="ORF">SNAT2548_LOCUS17125</name>
</gene>
<dbReference type="EMBL" id="CAJNDS010002102">
    <property type="protein sequence ID" value="CAE7327144.1"/>
    <property type="molecule type" value="Genomic_DNA"/>
</dbReference>
<keyword evidence="2" id="KW-1185">Reference proteome</keyword>
<comment type="caution">
    <text evidence="1">The sequence shown here is derived from an EMBL/GenBank/DDBJ whole genome shotgun (WGS) entry which is preliminary data.</text>
</comment>
<dbReference type="Proteomes" id="UP000604046">
    <property type="component" value="Unassembled WGS sequence"/>
</dbReference>
<sequence length="94" mass="10659">MVGHGENVGDGGKWWVLVGKNVGQWWVKMLMVGLVGMVGTIQESTYKDGVYFNEVSIFKFTNKLGILRLHTEKLGKSLQKEEPYKPERHPLKNA</sequence>